<dbReference type="Proteomes" id="UP001302812">
    <property type="component" value="Unassembled WGS sequence"/>
</dbReference>
<dbReference type="RefSeq" id="XP_064672411.1">
    <property type="nucleotide sequence ID" value="XM_064814745.1"/>
</dbReference>
<keyword evidence="4" id="KW-1185">Reference proteome</keyword>
<dbReference type="GO" id="GO:0003723">
    <property type="term" value="F:RNA binding"/>
    <property type="evidence" value="ECO:0007669"/>
    <property type="project" value="InterPro"/>
</dbReference>
<dbReference type="GO" id="GO:0006401">
    <property type="term" value="P:RNA catabolic process"/>
    <property type="evidence" value="ECO:0007669"/>
    <property type="project" value="TreeGrafter"/>
</dbReference>
<name>A0AAN6TIN3_9PEZI</name>
<comment type="similarity">
    <text evidence="1 2">Belongs to the RNase T2 family.</text>
</comment>
<sequence>MAPSLRALVSYASNFLSQLPLFDSNLRNVSPYEPLSGAPRCPIDDGPMSCHNKTAVAGDSCCFVHPGGRILLIQSWDQRVPASGIEEDWTLRGLRPVLCDGTHHDQYCHLAPYYTDIATVLRNYGQDNLLKFMSRYWPAASGPNSLLWETEYNNYATCINTLSPRCYGAAHKPGLEVVDYFTRAAALFRTLDTYRALEKAGIVPDSGRHYALADVQRALERFTGGRVVLKCNGGGADILQEVRYVYFIKGSLQTGQFVPAQDLGREEEAGNCAPLVRYLPKRPKGEL</sequence>
<dbReference type="Gene3D" id="3.90.730.10">
    <property type="entry name" value="Ribonuclease T2-like"/>
    <property type="match status" value="1"/>
</dbReference>
<dbReference type="SUPFAM" id="SSF55895">
    <property type="entry name" value="Ribonuclease Rh-like"/>
    <property type="match status" value="1"/>
</dbReference>
<dbReference type="InterPro" id="IPR036430">
    <property type="entry name" value="RNase_T2-like_sf"/>
</dbReference>
<organism evidence="3 4">
    <name type="scientific">Canariomyces notabilis</name>
    <dbReference type="NCBI Taxonomy" id="2074819"/>
    <lineage>
        <taxon>Eukaryota</taxon>
        <taxon>Fungi</taxon>
        <taxon>Dikarya</taxon>
        <taxon>Ascomycota</taxon>
        <taxon>Pezizomycotina</taxon>
        <taxon>Sordariomycetes</taxon>
        <taxon>Sordariomycetidae</taxon>
        <taxon>Sordariales</taxon>
        <taxon>Chaetomiaceae</taxon>
        <taxon>Canariomyces</taxon>
    </lineage>
</organism>
<dbReference type="AlphaFoldDB" id="A0AAN6TIN3"/>
<dbReference type="EMBL" id="MU853336">
    <property type="protein sequence ID" value="KAK4114841.1"/>
    <property type="molecule type" value="Genomic_DNA"/>
</dbReference>
<evidence type="ECO:0000313" key="3">
    <source>
        <dbReference type="EMBL" id="KAK4114841.1"/>
    </source>
</evidence>
<dbReference type="GO" id="GO:0033897">
    <property type="term" value="F:ribonuclease T2 activity"/>
    <property type="evidence" value="ECO:0007669"/>
    <property type="project" value="InterPro"/>
</dbReference>
<reference evidence="3" key="1">
    <citation type="journal article" date="2023" name="Mol. Phylogenet. Evol.">
        <title>Genome-scale phylogeny and comparative genomics of the fungal order Sordariales.</title>
        <authorList>
            <person name="Hensen N."/>
            <person name="Bonometti L."/>
            <person name="Westerberg I."/>
            <person name="Brannstrom I.O."/>
            <person name="Guillou S."/>
            <person name="Cros-Aarteil S."/>
            <person name="Calhoun S."/>
            <person name="Haridas S."/>
            <person name="Kuo A."/>
            <person name="Mondo S."/>
            <person name="Pangilinan J."/>
            <person name="Riley R."/>
            <person name="LaButti K."/>
            <person name="Andreopoulos B."/>
            <person name="Lipzen A."/>
            <person name="Chen C."/>
            <person name="Yan M."/>
            <person name="Daum C."/>
            <person name="Ng V."/>
            <person name="Clum A."/>
            <person name="Steindorff A."/>
            <person name="Ohm R.A."/>
            <person name="Martin F."/>
            <person name="Silar P."/>
            <person name="Natvig D.O."/>
            <person name="Lalanne C."/>
            <person name="Gautier V."/>
            <person name="Ament-Velasquez S.L."/>
            <person name="Kruys A."/>
            <person name="Hutchinson M.I."/>
            <person name="Powell A.J."/>
            <person name="Barry K."/>
            <person name="Miller A.N."/>
            <person name="Grigoriev I.V."/>
            <person name="Debuchy R."/>
            <person name="Gladieux P."/>
            <person name="Hiltunen Thoren M."/>
            <person name="Johannesson H."/>
        </authorList>
    </citation>
    <scope>NUCLEOTIDE SEQUENCE</scope>
    <source>
        <strain evidence="3">CBS 508.74</strain>
    </source>
</reference>
<dbReference type="GeneID" id="89938870"/>
<protein>
    <submittedName>
        <fullName evidence="3">Ribonuclease Trv</fullName>
    </submittedName>
</protein>
<accession>A0AAN6TIN3</accession>
<evidence type="ECO:0000256" key="2">
    <source>
        <dbReference type="RuleBase" id="RU004328"/>
    </source>
</evidence>
<dbReference type="Pfam" id="PF00445">
    <property type="entry name" value="Ribonuclease_T2"/>
    <property type="match status" value="1"/>
</dbReference>
<reference evidence="3" key="2">
    <citation type="submission" date="2023-05" db="EMBL/GenBank/DDBJ databases">
        <authorList>
            <consortium name="Lawrence Berkeley National Laboratory"/>
            <person name="Steindorff A."/>
            <person name="Hensen N."/>
            <person name="Bonometti L."/>
            <person name="Westerberg I."/>
            <person name="Brannstrom I.O."/>
            <person name="Guillou S."/>
            <person name="Cros-Aarteil S."/>
            <person name="Calhoun S."/>
            <person name="Haridas S."/>
            <person name="Kuo A."/>
            <person name="Mondo S."/>
            <person name="Pangilinan J."/>
            <person name="Riley R."/>
            <person name="Labutti K."/>
            <person name="Andreopoulos B."/>
            <person name="Lipzen A."/>
            <person name="Chen C."/>
            <person name="Yanf M."/>
            <person name="Daum C."/>
            <person name="Ng V."/>
            <person name="Clum A."/>
            <person name="Ohm R."/>
            <person name="Martin F."/>
            <person name="Silar P."/>
            <person name="Natvig D."/>
            <person name="Lalanne C."/>
            <person name="Gautier V."/>
            <person name="Ament-Velasquez S.L."/>
            <person name="Kruys A."/>
            <person name="Hutchinson M.I."/>
            <person name="Powell A.J."/>
            <person name="Barry K."/>
            <person name="Miller A.N."/>
            <person name="Grigoriev I.V."/>
            <person name="Debuchy R."/>
            <person name="Gladieux P."/>
            <person name="Thoren M.H."/>
            <person name="Johannesson H."/>
        </authorList>
    </citation>
    <scope>NUCLEOTIDE SEQUENCE</scope>
    <source>
        <strain evidence="3">CBS 508.74</strain>
    </source>
</reference>
<evidence type="ECO:0000313" key="4">
    <source>
        <dbReference type="Proteomes" id="UP001302812"/>
    </source>
</evidence>
<dbReference type="PANTHER" id="PTHR11240:SF22">
    <property type="entry name" value="RIBONUCLEASE T2"/>
    <property type="match status" value="1"/>
</dbReference>
<gene>
    <name evidence="3" type="ORF">N656DRAFT_777025</name>
</gene>
<dbReference type="PANTHER" id="PTHR11240">
    <property type="entry name" value="RIBONUCLEASE T2"/>
    <property type="match status" value="1"/>
</dbReference>
<dbReference type="GO" id="GO:0005576">
    <property type="term" value="C:extracellular region"/>
    <property type="evidence" value="ECO:0007669"/>
    <property type="project" value="TreeGrafter"/>
</dbReference>
<comment type="caution">
    <text evidence="3">The sequence shown here is derived from an EMBL/GenBank/DDBJ whole genome shotgun (WGS) entry which is preliminary data.</text>
</comment>
<dbReference type="InterPro" id="IPR001568">
    <property type="entry name" value="RNase_T2-like"/>
</dbReference>
<evidence type="ECO:0000256" key="1">
    <source>
        <dbReference type="ARBA" id="ARBA00007469"/>
    </source>
</evidence>
<proteinExistence type="inferred from homology"/>